<gene>
    <name evidence="3" type="primary">Dyak\GE13367</name>
    <name evidence="3" type="synonym">dyak_GLEANR_13585</name>
    <name evidence="3" type="synonym">GE13367</name>
    <name evidence="3" type="ORF">Dyak_GE13367</name>
</gene>
<dbReference type="eggNOG" id="ENOG502T999">
    <property type="taxonomic scope" value="Eukaryota"/>
</dbReference>
<feature type="compositionally biased region" description="Basic residues" evidence="2">
    <location>
        <begin position="538"/>
        <end position="547"/>
    </location>
</feature>
<keyword evidence="1" id="KW-0175">Coiled coil</keyword>
<feature type="coiled-coil region" evidence="1">
    <location>
        <begin position="16"/>
        <end position="68"/>
    </location>
</feature>
<dbReference type="HOGENOM" id="CLU_008154_0_0_1"/>
<evidence type="ECO:0000313" key="4">
    <source>
        <dbReference type="Proteomes" id="UP000002282"/>
    </source>
</evidence>
<reference evidence="3 4" key="2">
    <citation type="journal article" date="2007" name="PLoS Biol.">
        <title>Principles of genome evolution in the Drosophila melanogaster species group.</title>
        <authorList>
            <person name="Ranz J.M."/>
            <person name="Maurin D."/>
            <person name="Chan Y.S."/>
            <person name="von Grotthuss M."/>
            <person name="Hillier L.W."/>
            <person name="Roote J."/>
            <person name="Ashburner M."/>
            <person name="Bergman C.M."/>
        </authorList>
    </citation>
    <scope>NUCLEOTIDE SEQUENCE [LARGE SCALE GENOMIC DNA]</scope>
    <source>
        <strain evidence="4">Tai18E2 / Tucson 14021-0261.01</strain>
    </source>
</reference>
<dbReference type="OrthoDB" id="7866947at2759"/>
<name>B4P4I5_DROYA</name>
<feature type="region of interest" description="Disordered" evidence="2">
    <location>
        <begin position="537"/>
        <end position="570"/>
    </location>
</feature>
<evidence type="ECO:0000313" key="3">
    <source>
        <dbReference type="EMBL" id="EDW90624.2"/>
    </source>
</evidence>
<feature type="region of interest" description="Disordered" evidence="2">
    <location>
        <begin position="481"/>
        <end position="507"/>
    </location>
</feature>
<keyword evidence="4" id="KW-1185">Reference proteome</keyword>
<dbReference type="KEGG" id="dya:Dyak_GE13367"/>
<accession>B4P4I5</accession>
<dbReference type="EMBL" id="CM000158">
    <property type="protein sequence ID" value="EDW90624.2"/>
    <property type="molecule type" value="Genomic_DNA"/>
</dbReference>
<evidence type="ECO:0000256" key="2">
    <source>
        <dbReference type="SAM" id="MobiDB-lite"/>
    </source>
</evidence>
<proteinExistence type="predicted"/>
<evidence type="ECO:0000256" key="1">
    <source>
        <dbReference type="SAM" id="Coils"/>
    </source>
</evidence>
<sequence length="1116" mass="131582">MYVPLLHRSTQMVLLKRQIRRKAKELRMRKRHAHRRLQLMRRIRDHLLRRMRNSIDDRQRDAEQKRREQARRAVGGMLSMYKHWLRNWSTALRLQSRLIRQQEQVKVGLRRRLRHLRKQLKKARQPQNVVDKCFNRLFKAVRKWQKGSDYYELIKDQDKVWEAEAEEVRNYLSDVRGRRPRKLNRRRAKENSEIEDFAHFWNTEVVQKNALIKKQMAMVGRKADLDMHTTLEKTRKPKKKRRKIKPKKIYYSLDNLVVRKKVRKIRKAIRKPRKADPLRPSFDKLKMLVKELIGFDWKKQIMKNPKMNRKDNKNERNVAFGKMPSFSDLPTLKPQIRIKTIWKRGRKIVPRNVDMPLEQLTVPDSKIRKPKYGKRRSRKMHYVDRIIKDELNALLVAKAKKKGTHPGKPSLSKAFLREKESKELERQENIVSLLYDDIPPFIRQQIERKNRNKLRSKALPGSSSSSVASQEVFIVSEKVGTKTTKRKKEAKPPTSSSGSEIKNRHELPPAYSVSQVFSKRESLVSLDDSLNRFAMANRSRKSTRKSIRGPLLIPKKKRVAPPKGQDESHYQSLKKDIMYIHTSDEDQGPKRMSTRHSNRLTLSDTVLQSHTSHFRSSKSPTKSKFNYDVLQNDLDKILEPVRVGDERIEKAPEHQEFHYAKEPDIERYHLKDLHSDAKYRQLQSLLKDVIEKNQIIEYIADVNGLMQEVANRHDVWSNLQSIYDDLTASGITLEEVKQMLTLKYLEYLNDIVTQKSYTRLEPPRDNLLNVVEAEFLKEKQRSQVERLMERNWWNRKRNSTRLIPFGMRGIKGSRSETSGSRRQSQDMRMDSALYKKLIEQELRAERLEREERRRRTTTSSRGSTFSIITSLDVPPSDEQDVRDIEWRYSVHNIKSMMNQHHQMFQALGRKTRTEQMIYKKMEGKMDELYSSSQFRRPKPENTTFTVRKKRRNLRPIEQLYYSPRKTCRLQKISSSSDCLSCECQGEEIGISMVLDKCPRCGVKVPVPAPTTPFSKSSSSSCEILSSGSIEACAKNSLLINTLKDLCTRCGYVHEKGHLCSQLPLNMRKTKLLKRIKNTERTATECPTYCCPRGILRKPRSFDPWQEDEECKERTAG</sequence>
<dbReference type="Proteomes" id="UP000002282">
    <property type="component" value="Chromosome 2R"/>
</dbReference>
<protein>
    <submittedName>
        <fullName evidence="3">Uncharacterized protein</fullName>
    </submittedName>
</protein>
<organism evidence="3 4">
    <name type="scientific">Drosophila yakuba</name>
    <name type="common">Fruit fly</name>
    <dbReference type="NCBI Taxonomy" id="7245"/>
    <lineage>
        <taxon>Eukaryota</taxon>
        <taxon>Metazoa</taxon>
        <taxon>Ecdysozoa</taxon>
        <taxon>Arthropoda</taxon>
        <taxon>Hexapoda</taxon>
        <taxon>Insecta</taxon>
        <taxon>Pterygota</taxon>
        <taxon>Neoptera</taxon>
        <taxon>Endopterygota</taxon>
        <taxon>Diptera</taxon>
        <taxon>Brachycera</taxon>
        <taxon>Muscomorpha</taxon>
        <taxon>Ephydroidea</taxon>
        <taxon>Drosophilidae</taxon>
        <taxon>Drosophila</taxon>
        <taxon>Sophophora</taxon>
    </lineage>
</organism>
<dbReference type="AlphaFoldDB" id="B4P4I5"/>
<reference evidence="3 4" key="1">
    <citation type="journal article" date="2007" name="Nature">
        <title>Evolution of genes and genomes on the Drosophila phylogeny.</title>
        <authorList>
            <consortium name="Drosophila 12 Genomes Consortium"/>
            <person name="Clark A.G."/>
            <person name="Eisen M.B."/>
            <person name="Smith D.R."/>
            <person name="Bergman C.M."/>
            <person name="Oliver B."/>
            <person name="Markow T.A."/>
            <person name="Kaufman T.C."/>
            <person name="Kellis M."/>
            <person name="Gelbart W."/>
            <person name="Iyer V.N."/>
            <person name="Pollard D.A."/>
            <person name="Sackton T.B."/>
            <person name="Larracuente A.M."/>
            <person name="Singh N.D."/>
            <person name="Abad J.P."/>
            <person name="Abt D.N."/>
            <person name="Adryan B."/>
            <person name="Aguade M."/>
            <person name="Akashi H."/>
            <person name="Anderson W.W."/>
            <person name="Aquadro C.F."/>
            <person name="Ardell D.H."/>
            <person name="Arguello R."/>
            <person name="Artieri C.G."/>
            <person name="Barbash D.A."/>
            <person name="Barker D."/>
            <person name="Barsanti P."/>
            <person name="Batterham P."/>
            <person name="Batzoglou S."/>
            <person name="Begun D."/>
            <person name="Bhutkar A."/>
            <person name="Blanco E."/>
            <person name="Bosak S.A."/>
            <person name="Bradley R.K."/>
            <person name="Brand A.D."/>
            <person name="Brent M.R."/>
            <person name="Brooks A.N."/>
            <person name="Brown R.H."/>
            <person name="Butlin R.K."/>
            <person name="Caggese C."/>
            <person name="Calvi B.R."/>
            <person name="Bernardo de Carvalho A."/>
            <person name="Caspi A."/>
            <person name="Castrezana S."/>
            <person name="Celniker S.E."/>
            <person name="Chang J.L."/>
            <person name="Chapple C."/>
            <person name="Chatterji S."/>
            <person name="Chinwalla A."/>
            <person name="Civetta A."/>
            <person name="Clifton S.W."/>
            <person name="Comeron J.M."/>
            <person name="Costello J.C."/>
            <person name="Coyne J.A."/>
            <person name="Daub J."/>
            <person name="David R.G."/>
            <person name="Delcher A.L."/>
            <person name="Delehaunty K."/>
            <person name="Do C.B."/>
            <person name="Ebling H."/>
            <person name="Edwards K."/>
            <person name="Eickbush T."/>
            <person name="Evans J.D."/>
            <person name="Filipski A."/>
            <person name="Findeiss S."/>
            <person name="Freyhult E."/>
            <person name="Fulton L."/>
            <person name="Fulton R."/>
            <person name="Garcia A.C."/>
            <person name="Gardiner A."/>
            <person name="Garfield D.A."/>
            <person name="Garvin B.E."/>
            <person name="Gibson G."/>
            <person name="Gilbert D."/>
            <person name="Gnerre S."/>
            <person name="Godfrey J."/>
            <person name="Good R."/>
            <person name="Gotea V."/>
            <person name="Gravely B."/>
            <person name="Greenberg A.J."/>
            <person name="Griffiths-Jones S."/>
            <person name="Gross S."/>
            <person name="Guigo R."/>
            <person name="Gustafson E.A."/>
            <person name="Haerty W."/>
            <person name="Hahn M.W."/>
            <person name="Halligan D.L."/>
            <person name="Halpern A.L."/>
            <person name="Halter G.M."/>
            <person name="Han M.V."/>
            <person name="Heger A."/>
            <person name="Hillier L."/>
            <person name="Hinrichs A.S."/>
            <person name="Holmes I."/>
            <person name="Hoskins R.A."/>
            <person name="Hubisz M.J."/>
            <person name="Hultmark D."/>
            <person name="Huntley M.A."/>
            <person name="Jaffe D.B."/>
            <person name="Jagadeeshan S."/>
            <person name="Jeck W.R."/>
            <person name="Johnson J."/>
            <person name="Jones C.D."/>
            <person name="Jordan W.C."/>
            <person name="Karpen G.H."/>
            <person name="Kataoka E."/>
            <person name="Keightley P.D."/>
            <person name="Kheradpour P."/>
            <person name="Kirkness E.F."/>
            <person name="Koerich L.B."/>
            <person name="Kristiansen K."/>
            <person name="Kudrna D."/>
            <person name="Kulathinal R.J."/>
            <person name="Kumar S."/>
            <person name="Kwok R."/>
            <person name="Lander E."/>
            <person name="Langley C.H."/>
            <person name="Lapoint R."/>
            <person name="Lazzaro B.P."/>
            <person name="Lee S.J."/>
            <person name="Levesque L."/>
            <person name="Li R."/>
            <person name="Lin C.F."/>
            <person name="Lin M.F."/>
            <person name="Lindblad-Toh K."/>
            <person name="Llopart A."/>
            <person name="Long M."/>
            <person name="Low L."/>
            <person name="Lozovsky E."/>
            <person name="Lu J."/>
            <person name="Luo M."/>
            <person name="Machado C.A."/>
            <person name="Makalowski W."/>
            <person name="Marzo M."/>
            <person name="Matsuda M."/>
            <person name="Matzkin L."/>
            <person name="McAllister B."/>
            <person name="McBride C.S."/>
            <person name="McKernan B."/>
            <person name="McKernan K."/>
            <person name="Mendez-Lago M."/>
            <person name="Minx P."/>
            <person name="Mollenhauer M.U."/>
            <person name="Montooth K."/>
            <person name="Mount S.M."/>
            <person name="Mu X."/>
            <person name="Myers E."/>
            <person name="Negre B."/>
            <person name="Newfeld S."/>
            <person name="Nielsen R."/>
            <person name="Noor M.A."/>
            <person name="O'Grady P."/>
            <person name="Pachter L."/>
            <person name="Papaceit M."/>
            <person name="Parisi M.J."/>
            <person name="Parisi M."/>
            <person name="Parts L."/>
            <person name="Pedersen J.S."/>
            <person name="Pesole G."/>
            <person name="Phillippy A.M."/>
            <person name="Ponting C.P."/>
            <person name="Pop M."/>
            <person name="Porcelli D."/>
            <person name="Powell J.R."/>
            <person name="Prohaska S."/>
            <person name="Pruitt K."/>
            <person name="Puig M."/>
            <person name="Quesneville H."/>
            <person name="Ram K.R."/>
            <person name="Rand D."/>
            <person name="Rasmussen M.D."/>
            <person name="Reed L.K."/>
            <person name="Reenan R."/>
            <person name="Reily A."/>
            <person name="Remington K.A."/>
            <person name="Rieger T.T."/>
            <person name="Ritchie M.G."/>
            <person name="Robin C."/>
            <person name="Rogers Y.H."/>
            <person name="Rohde C."/>
            <person name="Rozas J."/>
            <person name="Rubenfield M.J."/>
            <person name="Ruiz A."/>
            <person name="Russo S."/>
            <person name="Salzberg S.L."/>
            <person name="Sanchez-Gracia A."/>
            <person name="Saranga D.J."/>
            <person name="Sato H."/>
            <person name="Schaeffer S.W."/>
            <person name="Schatz M.C."/>
            <person name="Schlenke T."/>
            <person name="Schwartz R."/>
            <person name="Segarra C."/>
            <person name="Singh R.S."/>
            <person name="Sirot L."/>
            <person name="Sirota M."/>
            <person name="Sisneros N.B."/>
            <person name="Smith C.D."/>
            <person name="Smith T.F."/>
            <person name="Spieth J."/>
            <person name="Stage D.E."/>
            <person name="Stark A."/>
            <person name="Stephan W."/>
            <person name="Strausberg R.L."/>
            <person name="Strempel S."/>
            <person name="Sturgill D."/>
            <person name="Sutton G."/>
            <person name="Sutton G.G."/>
            <person name="Tao W."/>
            <person name="Teichmann S."/>
            <person name="Tobari Y.N."/>
            <person name="Tomimura Y."/>
            <person name="Tsolas J.M."/>
            <person name="Valente V.L."/>
            <person name="Venter E."/>
            <person name="Venter J.C."/>
            <person name="Vicario S."/>
            <person name="Vieira F.G."/>
            <person name="Vilella A.J."/>
            <person name="Villasante A."/>
            <person name="Walenz B."/>
            <person name="Wang J."/>
            <person name="Wasserman M."/>
            <person name="Watts T."/>
            <person name="Wilson D."/>
            <person name="Wilson R.K."/>
            <person name="Wing R.A."/>
            <person name="Wolfner M.F."/>
            <person name="Wong A."/>
            <person name="Wong G.K."/>
            <person name="Wu C.I."/>
            <person name="Wu G."/>
            <person name="Yamamoto D."/>
            <person name="Yang H.P."/>
            <person name="Yang S.P."/>
            <person name="Yorke J.A."/>
            <person name="Yoshida K."/>
            <person name="Zdobnov E."/>
            <person name="Zhang P."/>
            <person name="Zhang Y."/>
            <person name="Zimin A.V."/>
            <person name="Baldwin J."/>
            <person name="Abdouelleil A."/>
            <person name="Abdulkadir J."/>
            <person name="Abebe A."/>
            <person name="Abera B."/>
            <person name="Abreu J."/>
            <person name="Acer S.C."/>
            <person name="Aftuck L."/>
            <person name="Alexander A."/>
            <person name="An P."/>
            <person name="Anderson E."/>
            <person name="Anderson S."/>
            <person name="Arachi H."/>
            <person name="Azer M."/>
            <person name="Bachantsang P."/>
            <person name="Barry A."/>
            <person name="Bayul T."/>
            <person name="Berlin A."/>
            <person name="Bessette D."/>
            <person name="Bloom T."/>
            <person name="Blye J."/>
            <person name="Boguslavskiy L."/>
            <person name="Bonnet C."/>
            <person name="Boukhgalter B."/>
            <person name="Bourzgui I."/>
            <person name="Brown A."/>
            <person name="Cahill P."/>
            <person name="Channer S."/>
            <person name="Cheshatsang Y."/>
            <person name="Chuda L."/>
            <person name="Citroen M."/>
            <person name="Collymore A."/>
            <person name="Cooke P."/>
            <person name="Costello M."/>
            <person name="D'Aco K."/>
            <person name="Daza R."/>
            <person name="De Haan G."/>
            <person name="DeGray S."/>
            <person name="DeMaso C."/>
            <person name="Dhargay N."/>
            <person name="Dooley K."/>
            <person name="Dooley E."/>
            <person name="Doricent M."/>
            <person name="Dorje P."/>
            <person name="Dorjee K."/>
            <person name="Dupes A."/>
            <person name="Elong R."/>
            <person name="Falk J."/>
            <person name="Farina A."/>
            <person name="Faro S."/>
            <person name="Ferguson D."/>
            <person name="Fisher S."/>
            <person name="Foley C.D."/>
            <person name="Franke A."/>
            <person name="Friedrich D."/>
            <person name="Gadbois L."/>
            <person name="Gearin G."/>
            <person name="Gearin C.R."/>
            <person name="Giannoukos G."/>
            <person name="Goode T."/>
            <person name="Graham J."/>
            <person name="Grandbois E."/>
            <person name="Grewal S."/>
            <person name="Gyaltsen K."/>
            <person name="Hafez N."/>
            <person name="Hagos B."/>
            <person name="Hall J."/>
            <person name="Henson C."/>
            <person name="Hollinger A."/>
            <person name="Honan T."/>
            <person name="Huard M.D."/>
            <person name="Hughes L."/>
            <person name="Hurhula B."/>
            <person name="Husby M.E."/>
            <person name="Kamat A."/>
            <person name="Kanga B."/>
            <person name="Kashin S."/>
            <person name="Khazanovich D."/>
            <person name="Kisner P."/>
            <person name="Lance K."/>
            <person name="Lara M."/>
            <person name="Lee W."/>
            <person name="Lennon N."/>
            <person name="Letendre F."/>
            <person name="LeVine R."/>
            <person name="Lipovsky A."/>
            <person name="Liu X."/>
            <person name="Liu J."/>
            <person name="Liu S."/>
            <person name="Lokyitsang T."/>
            <person name="Lokyitsang Y."/>
            <person name="Lubonja R."/>
            <person name="Lui A."/>
            <person name="MacDonald P."/>
            <person name="Magnisalis V."/>
            <person name="Maru K."/>
            <person name="Matthews C."/>
            <person name="McCusker W."/>
            <person name="McDonough S."/>
            <person name="Mehta T."/>
            <person name="Meldrim J."/>
            <person name="Meneus L."/>
            <person name="Mihai O."/>
            <person name="Mihalev A."/>
            <person name="Mihova T."/>
            <person name="Mittelman R."/>
            <person name="Mlenga V."/>
            <person name="Montmayeur A."/>
            <person name="Mulrain L."/>
            <person name="Navidi A."/>
            <person name="Naylor J."/>
            <person name="Negash T."/>
            <person name="Nguyen T."/>
            <person name="Nguyen N."/>
            <person name="Nicol R."/>
            <person name="Norbu C."/>
            <person name="Norbu N."/>
            <person name="Novod N."/>
            <person name="O'Neill B."/>
            <person name="Osman S."/>
            <person name="Markiewicz E."/>
            <person name="Oyono O.L."/>
            <person name="Patti C."/>
            <person name="Phunkhang P."/>
            <person name="Pierre F."/>
            <person name="Priest M."/>
            <person name="Raghuraman S."/>
            <person name="Rege F."/>
            <person name="Reyes R."/>
            <person name="Rise C."/>
            <person name="Rogov P."/>
            <person name="Ross K."/>
            <person name="Ryan E."/>
            <person name="Settipalli S."/>
            <person name="Shea T."/>
            <person name="Sherpa N."/>
            <person name="Shi L."/>
            <person name="Shih D."/>
            <person name="Sparrow T."/>
            <person name="Spaulding J."/>
            <person name="Stalker J."/>
            <person name="Stange-Thomann N."/>
            <person name="Stavropoulos S."/>
            <person name="Stone C."/>
            <person name="Strader C."/>
            <person name="Tesfaye S."/>
            <person name="Thomson T."/>
            <person name="Thoulutsang Y."/>
            <person name="Thoulutsang D."/>
            <person name="Topham K."/>
            <person name="Topping I."/>
            <person name="Tsamla T."/>
            <person name="Vassiliev H."/>
            <person name="Vo A."/>
            <person name="Wangchuk T."/>
            <person name="Wangdi T."/>
            <person name="Weiand M."/>
            <person name="Wilkinson J."/>
            <person name="Wilson A."/>
            <person name="Yadav S."/>
            <person name="Young G."/>
            <person name="Yu Q."/>
            <person name="Zembek L."/>
            <person name="Zhong D."/>
            <person name="Zimmer A."/>
            <person name="Zwirko Z."/>
            <person name="Jaffe D.B."/>
            <person name="Alvarez P."/>
            <person name="Brockman W."/>
            <person name="Butler J."/>
            <person name="Chin C."/>
            <person name="Gnerre S."/>
            <person name="Grabherr M."/>
            <person name="Kleber M."/>
            <person name="Mauceli E."/>
            <person name="MacCallum I."/>
        </authorList>
    </citation>
    <scope>NUCLEOTIDE SEQUENCE [LARGE SCALE GENOMIC DNA]</scope>
    <source>
        <strain evidence="4">Tai18E2 / Tucson 14021-0261.01</strain>
    </source>
</reference>